<evidence type="ECO:0000256" key="3">
    <source>
        <dbReference type="PIRNR" id="PIRNR021362"/>
    </source>
</evidence>
<evidence type="ECO:0000313" key="6">
    <source>
        <dbReference type="Proteomes" id="UP001178662"/>
    </source>
</evidence>
<dbReference type="InterPro" id="IPR009206">
    <property type="entry name" value="Nucleotidase_putative"/>
</dbReference>
<dbReference type="PIRSF" id="PIRSF021362">
    <property type="entry name" value="UCP021362_HAD"/>
    <property type="match status" value="1"/>
</dbReference>
<sequence length="200" mass="23961">MKFGFDIDDTLINLREHAFHIYNKKLNQNVELEQFHALDKVQIHELFGMTAEQGSEMWKSSLEEIYYTTCPPYPDAVEALQRLDREGHEIYYITARREEHGERTMKWMIDQKFPVRKDRFYYGMQDEDKVSIIEKLNLDYYFDDKPAVLMTLGHLPIQLYAKSQSYNRHLELPCITSWSQLFDEIMHKKRIEPADRDATE</sequence>
<dbReference type="EMBL" id="CP119317">
    <property type="protein sequence ID" value="WEK54097.1"/>
    <property type="molecule type" value="Genomic_DNA"/>
</dbReference>
<dbReference type="InterPro" id="IPR010708">
    <property type="entry name" value="5'(3')-deoxyribonucleotidase"/>
</dbReference>
<dbReference type="Proteomes" id="UP001178662">
    <property type="component" value="Chromosome"/>
</dbReference>
<proteinExistence type="inferred from homology"/>
<feature type="active site" description="Nucleophile" evidence="4">
    <location>
        <position position="6"/>
    </location>
</feature>
<dbReference type="GO" id="GO:0008253">
    <property type="term" value="F:5'-nucleotidase activity"/>
    <property type="evidence" value="ECO:0007669"/>
    <property type="project" value="InterPro"/>
</dbReference>
<protein>
    <recommendedName>
        <fullName evidence="3">Nucleotidase</fullName>
        <ecNumber evidence="3">3.1.3.-</ecNumber>
    </recommendedName>
</protein>
<dbReference type="Pfam" id="PF06941">
    <property type="entry name" value="NT5C"/>
    <property type="match status" value="1"/>
</dbReference>
<evidence type="ECO:0000256" key="4">
    <source>
        <dbReference type="PIRSR" id="PIRSR610708-1"/>
    </source>
</evidence>
<dbReference type="PANTHER" id="PTHR35134:SF2">
    <property type="entry name" value="NUCLEOTIDASE YQFW-RELATED"/>
    <property type="match status" value="1"/>
</dbReference>
<keyword evidence="2 3" id="KW-0378">Hydrolase</keyword>
<dbReference type="Gene3D" id="3.40.50.1000">
    <property type="entry name" value="HAD superfamily/HAD-like"/>
    <property type="match status" value="1"/>
</dbReference>
<dbReference type="InterPro" id="IPR036412">
    <property type="entry name" value="HAD-like_sf"/>
</dbReference>
<dbReference type="SUPFAM" id="SSF56784">
    <property type="entry name" value="HAD-like"/>
    <property type="match status" value="1"/>
</dbReference>
<evidence type="ECO:0000256" key="2">
    <source>
        <dbReference type="ARBA" id="ARBA00022801"/>
    </source>
</evidence>
<dbReference type="GO" id="GO:0009264">
    <property type="term" value="P:deoxyribonucleotide catabolic process"/>
    <property type="evidence" value="ECO:0007669"/>
    <property type="project" value="InterPro"/>
</dbReference>
<accession>A0AA95JCQ2</accession>
<dbReference type="InterPro" id="IPR023214">
    <property type="entry name" value="HAD_sf"/>
</dbReference>
<organism evidence="5 6">
    <name type="scientific">Candidatus Cohnella colombiensis</name>
    <dbReference type="NCBI Taxonomy" id="3121368"/>
    <lineage>
        <taxon>Bacteria</taxon>
        <taxon>Bacillati</taxon>
        <taxon>Bacillota</taxon>
        <taxon>Bacilli</taxon>
        <taxon>Bacillales</taxon>
        <taxon>Paenibacillaceae</taxon>
        <taxon>Cohnella</taxon>
    </lineage>
</organism>
<keyword evidence="6" id="KW-1185">Reference proteome</keyword>
<gene>
    <name evidence="5" type="ORF">P0Y55_16275</name>
</gene>
<comment type="similarity">
    <text evidence="1 3">Belongs to the 5'(3')-deoxyribonucleotidase family.</text>
</comment>
<evidence type="ECO:0000256" key="1">
    <source>
        <dbReference type="ARBA" id="ARBA00009589"/>
    </source>
</evidence>
<feature type="active site" description="Proton donor" evidence="4">
    <location>
        <position position="8"/>
    </location>
</feature>
<reference evidence="5" key="1">
    <citation type="submission" date="2023-03" db="EMBL/GenBank/DDBJ databases">
        <title>Andean soil-derived lignocellulolytic bacterial consortium as a source of novel taxa and putative plastic-active enzymes.</title>
        <authorList>
            <person name="Diaz-Garcia L."/>
            <person name="Chuvochina M."/>
            <person name="Feuerriegel G."/>
            <person name="Bunk B."/>
            <person name="Sproer C."/>
            <person name="Streit W.R."/>
            <person name="Rodriguez L.M."/>
            <person name="Overmann J."/>
            <person name="Jimenez D.J."/>
        </authorList>
    </citation>
    <scope>NUCLEOTIDE SEQUENCE</scope>
    <source>
        <strain evidence="5">MAG 2441</strain>
    </source>
</reference>
<dbReference type="AlphaFoldDB" id="A0AA95JCQ2"/>
<dbReference type="InterPro" id="IPR052419">
    <property type="entry name" value="5_3-deoxyribonucleotidase-like"/>
</dbReference>
<dbReference type="PANTHER" id="PTHR35134">
    <property type="entry name" value="NUCLEOTIDASE YQFW-RELATED"/>
    <property type="match status" value="1"/>
</dbReference>
<dbReference type="EC" id="3.1.3.-" evidence="3"/>
<evidence type="ECO:0000313" key="5">
    <source>
        <dbReference type="EMBL" id="WEK54097.1"/>
    </source>
</evidence>
<name>A0AA95JCQ2_9BACL</name>